<dbReference type="Proteomes" id="UP001604277">
    <property type="component" value="Unassembled WGS sequence"/>
</dbReference>
<organism evidence="2 3">
    <name type="scientific">Forsythia ovata</name>
    <dbReference type="NCBI Taxonomy" id="205694"/>
    <lineage>
        <taxon>Eukaryota</taxon>
        <taxon>Viridiplantae</taxon>
        <taxon>Streptophyta</taxon>
        <taxon>Embryophyta</taxon>
        <taxon>Tracheophyta</taxon>
        <taxon>Spermatophyta</taxon>
        <taxon>Magnoliopsida</taxon>
        <taxon>eudicotyledons</taxon>
        <taxon>Gunneridae</taxon>
        <taxon>Pentapetalae</taxon>
        <taxon>asterids</taxon>
        <taxon>lamiids</taxon>
        <taxon>Lamiales</taxon>
        <taxon>Oleaceae</taxon>
        <taxon>Forsythieae</taxon>
        <taxon>Forsythia</taxon>
    </lineage>
</organism>
<accession>A0ABD1W353</accession>
<protein>
    <submittedName>
        <fullName evidence="2">Uncharacterized protein</fullName>
    </submittedName>
</protein>
<reference evidence="3" key="1">
    <citation type="submission" date="2024-07" db="EMBL/GenBank/DDBJ databases">
        <title>Two chromosome-level genome assemblies of Korean endemic species Abeliophyllum distichum and Forsythia ovata (Oleaceae).</title>
        <authorList>
            <person name="Jang H."/>
        </authorList>
    </citation>
    <scope>NUCLEOTIDE SEQUENCE [LARGE SCALE GENOMIC DNA]</scope>
</reference>
<keyword evidence="3" id="KW-1185">Reference proteome</keyword>
<dbReference type="EMBL" id="JBFOLJ010000004">
    <property type="protein sequence ID" value="KAL2544094.1"/>
    <property type="molecule type" value="Genomic_DNA"/>
</dbReference>
<dbReference type="AlphaFoldDB" id="A0ABD1W353"/>
<name>A0ABD1W353_9LAMI</name>
<evidence type="ECO:0000313" key="3">
    <source>
        <dbReference type="Proteomes" id="UP001604277"/>
    </source>
</evidence>
<sequence>MSKFINVHKARKISGNIWKKSLLMMKKKTGNADLKCSLLIAKLLVWSKTCWNKEEATQLCRGFGPPGVLRLDTLKLVSSSRLLDFMGACTVEYHENWGWNFVVGFCAVA</sequence>
<evidence type="ECO:0000313" key="1">
    <source>
        <dbReference type="EMBL" id="KAL2544051.1"/>
    </source>
</evidence>
<comment type="caution">
    <text evidence="2">The sequence shown here is derived from an EMBL/GenBank/DDBJ whole genome shotgun (WGS) entry which is preliminary data.</text>
</comment>
<proteinExistence type="predicted"/>
<dbReference type="EMBL" id="JBFOLJ010000004">
    <property type="protein sequence ID" value="KAL2544051.1"/>
    <property type="molecule type" value="Genomic_DNA"/>
</dbReference>
<evidence type="ECO:0000313" key="2">
    <source>
        <dbReference type="EMBL" id="KAL2544094.1"/>
    </source>
</evidence>
<reference evidence="2" key="2">
    <citation type="submission" date="2024-07" db="EMBL/GenBank/DDBJ databases">
        <title>Two chromosome-level genome assemblies of Korean endemic species Abeliophyllum distichum and Forsythia ovata (Oleaceae).</title>
        <authorList>
            <person name="Mun J.H."/>
        </authorList>
    </citation>
    <scope>NUCLEOTIDE SEQUENCE</scope>
    <source>
        <strain evidence="2">KNKB202402200001</strain>
        <tissue evidence="2">Leaf</tissue>
    </source>
</reference>
<gene>
    <name evidence="1" type="ORF">Fot_13284</name>
    <name evidence="2" type="ORF">Fot_13327</name>
</gene>